<dbReference type="InterPro" id="IPR036291">
    <property type="entry name" value="NAD(P)-bd_dom_sf"/>
</dbReference>
<dbReference type="Pfam" id="PF00107">
    <property type="entry name" value="ADH_zinc_N"/>
    <property type="match status" value="1"/>
</dbReference>
<keyword evidence="2" id="KW-0560">Oxidoreductase</keyword>
<dbReference type="InterPro" id="IPR011032">
    <property type="entry name" value="GroES-like_sf"/>
</dbReference>
<dbReference type="Gene3D" id="3.90.180.10">
    <property type="entry name" value="Medium-chain alcohol dehydrogenases, catalytic domain"/>
    <property type="match status" value="1"/>
</dbReference>
<dbReference type="InterPro" id="IPR020843">
    <property type="entry name" value="ER"/>
</dbReference>
<dbReference type="PANTHER" id="PTHR48106:SF13">
    <property type="entry name" value="QUINONE OXIDOREDUCTASE-RELATED"/>
    <property type="match status" value="1"/>
</dbReference>
<dbReference type="AlphaFoldDB" id="A0A438N246"/>
<dbReference type="InterPro" id="IPR047618">
    <property type="entry name" value="QOR-like"/>
</dbReference>
<accession>A0A438N246</accession>
<dbReference type="OrthoDB" id="48317at2759"/>
<evidence type="ECO:0000256" key="2">
    <source>
        <dbReference type="ARBA" id="ARBA00023002"/>
    </source>
</evidence>
<protein>
    <recommendedName>
        <fullName evidence="3">Enoyl reductase (ER) domain-containing protein</fullName>
    </recommendedName>
</protein>
<comment type="caution">
    <text evidence="4">The sequence shown here is derived from an EMBL/GenBank/DDBJ whole genome shotgun (WGS) entry which is preliminary data.</text>
</comment>
<dbReference type="Pfam" id="PF08240">
    <property type="entry name" value="ADH_N"/>
    <property type="match status" value="1"/>
</dbReference>
<dbReference type="CDD" id="cd05286">
    <property type="entry name" value="QOR2"/>
    <property type="match status" value="1"/>
</dbReference>
<dbReference type="InterPro" id="IPR002364">
    <property type="entry name" value="Quin_OxRdtase/zeta-crystal_CS"/>
</dbReference>
<dbReference type="PROSITE" id="PS01162">
    <property type="entry name" value="QOR_ZETA_CRYSTAL"/>
    <property type="match status" value="1"/>
</dbReference>
<feature type="domain" description="Enoyl reductase (ER)" evidence="3">
    <location>
        <begin position="17"/>
        <end position="333"/>
    </location>
</feature>
<dbReference type="GO" id="GO:0035925">
    <property type="term" value="F:mRNA 3'-UTR AU-rich region binding"/>
    <property type="evidence" value="ECO:0007669"/>
    <property type="project" value="TreeGrafter"/>
</dbReference>
<dbReference type="GO" id="GO:0005829">
    <property type="term" value="C:cytosol"/>
    <property type="evidence" value="ECO:0007669"/>
    <property type="project" value="TreeGrafter"/>
</dbReference>
<dbReference type="GO" id="GO:0003960">
    <property type="term" value="F:quinone reductase (NADPH) activity"/>
    <property type="evidence" value="ECO:0007669"/>
    <property type="project" value="InterPro"/>
</dbReference>
<dbReference type="GO" id="GO:0070402">
    <property type="term" value="F:NADPH binding"/>
    <property type="evidence" value="ECO:0007669"/>
    <property type="project" value="TreeGrafter"/>
</dbReference>
<keyword evidence="1" id="KW-0521">NADP</keyword>
<organism evidence="4 5">
    <name type="scientific">Exophiala mesophila</name>
    <name type="common">Black yeast-like fungus</name>
    <dbReference type="NCBI Taxonomy" id="212818"/>
    <lineage>
        <taxon>Eukaryota</taxon>
        <taxon>Fungi</taxon>
        <taxon>Dikarya</taxon>
        <taxon>Ascomycota</taxon>
        <taxon>Pezizomycotina</taxon>
        <taxon>Eurotiomycetes</taxon>
        <taxon>Chaetothyriomycetidae</taxon>
        <taxon>Chaetothyriales</taxon>
        <taxon>Herpotrichiellaceae</taxon>
        <taxon>Exophiala</taxon>
    </lineage>
</organism>
<evidence type="ECO:0000259" key="3">
    <source>
        <dbReference type="SMART" id="SM00829"/>
    </source>
</evidence>
<dbReference type="SUPFAM" id="SSF51735">
    <property type="entry name" value="NAD(P)-binding Rossmann-fold domains"/>
    <property type="match status" value="1"/>
</dbReference>
<dbReference type="VEuPathDB" id="FungiDB:PV10_05070"/>
<dbReference type="Proteomes" id="UP000288859">
    <property type="component" value="Unassembled WGS sequence"/>
</dbReference>
<dbReference type="EMBL" id="NAJM01000027">
    <property type="protein sequence ID" value="RVX69762.1"/>
    <property type="molecule type" value="Genomic_DNA"/>
</dbReference>
<dbReference type="InterPro" id="IPR013149">
    <property type="entry name" value="ADH-like_C"/>
</dbReference>
<sequence length="335" mass="35735">MEATPSAMKAVILTGVGALDKLQYTENHPIPKLAPGQLLVRNEIAGINFADIYVRTGHYPAGGSFPVVSGLEGIGLVTEIAEPNPLGFQIGDRVLWQGSGGYAEYSAVLGDKAVKVRPEISSEDAVGTYITGITALSLIDQAYTPASGETVLVHAAAGGVGLMLCQLLKHRGVNVIGTVSNESKFGIVKRSGAQHVITYKSSTGKDWVDQVKDLTDGKGVHAVFDSVGEDTWKGSFEVTKSRGKVVFLGMSSGPIPPVDLWTYSRKRNISILLSALANAIDTRELLEEYSGKIQELVIKGVIEATKHKTYDLKDAAKAQEDLEGRGTIGKLCLRI</sequence>
<proteinExistence type="predicted"/>
<dbReference type="GO" id="GO:0008270">
    <property type="term" value="F:zinc ion binding"/>
    <property type="evidence" value="ECO:0007669"/>
    <property type="project" value="InterPro"/>
</dbReference>
<dbReference type="Gene3D" id="3.40.50.720">
    <property type="entry name" value="NAD(P)-binding Rossmann-like Domain"/>
    <property type="match status" value="1"/>
</dbReference>
<gene>
    <name evidence="4" type="ORF">B0A52_06407</name>
</gene>
<name>A0A438N246_EXOME</name>
<evidence type="ECO:0000256" key="1">
    <source>
        <dbReference type="ARBA" id="ARBA00022857"/>
    </source>
</evidence>
<dbReference type="SMART" id="SM00829">
    <property type="entry name" value="PKS_ER"/>
    <property type="match status" value="1"/>
</dbReference>
<evidence type="ECO:0000313" key="5">
    <source>
        <dbReference type="Proteomes" id="UP000288859"/>
    </source>
</evidence>
<evidence type="ECO:0000313" key="4">
    <source>
        <dbReference type="EMBL" id="RVX69762.1"/>
    </source>
</evidence>
<dbReference type="InterPro" id="IPR013154">
    <property type="entry name" value="ADH-like_N"/>
</dbReference>
<dbReference type="PANTHER" id="PTHR48106">
    <property type="entry name" value="QUINONE OXIDOREDUCTASE PIG3-RELATED"/>
    <property type="match status" value="1"/>
</dbReference>
<dbReference type="SUPFAM" id="SSF50129">
    <property type="entry name" value="GroES-like"/>
    <property type="match status" value="1"/>
</dbReference>
<reference evidence="4 5" key="1">
    <citation type="submission" date="2017-03" db="EMBL/GenBank/DDBJ databases">
        <title>Genomes of endolithic fungi from Antarctica.</title>
        <authorList>
            <person name="Coleine C."/>
            <person name="Masonjones S."/>
            <person name="Stajich J.E."/>
        </authorList>
    </citation>
    <scope>NUCLEOTIDE SEQUENCE [LARGE SCALE GENOMIC DNA]</scope>
    <source>
        <strain evidence="4 5">CCFEE 6314</strain>
    </source>
</reference>